<evidence type="ECO:0000256" key="4">
    <source>
        <dbReference type="ARBA" id="ARBA00022989"/>
    </source>
</evidence>
<dbReference type="PROSITE" id="PS50119">
    <property type="entry name" value="ZF_BBOX"/>
    <property type="match status" value="1"/>
</dbReference>
<keyword evidence="8" id="KW-0407">Ion channel</keyword>
<dbReference type="OrthoDB" id="421226at2759"/>
<dbReference type="PANTHER" id="PTHR45638">
    <property type="entry name" value="CYCLIC NUCLEOTIDE-GATED CATION CHANNEL SUBUNIT A"/>
    <property type="match status" value="1"/>
</dbReference>
<dbReference type="InterPro" id="IPR005821">
    <property type="entry name" value="Ion_trans_dom"/>
</dbReference>
<feature type="domain" description="Cyclic nucleotide-binding" evidence="12">
    <location>
        <begin position="1531"/>
        <end position="1639"/>
    </location>
</feature>
<keyword evidence="9" id="KW-0863">Zinc-finger</keyword>
<dbReference type="OMA" id="YEITRFW"/>
<evidence type="ECO:0000256" key="10">
    <source>
        <dbReference type="SAM" id="MobiDB-lite"/>
    </source>
</evidence>
<feature type="transmembrane region" description="Helical" evidence="11">
    <location>
        <begin position="1958"/>
        <end position="1979"/>
    </location>
</feature>
<reference evidence="14 15" key="1">
    <citation type="submission" date="2012-04" db="EMBL/GenBank/DDBJ databases">
        <title>The Genome Sequence of Saprolegnia declina VS20.</title>
        <authorList>
            <consortium name="The Broad Institute Genome Sequencing Platform"/>
            <person name="Russ C."/>
            <person name="Nusbaum C."/>
            <person name="Tyler B."/>
            <person name="van West P."/>
            <person name="Dieguez-Uribeondo J."/>
            <person name="de Bruijn I."/>
            <person name="Tripathy S."/>
            <person name="Jiang R."/>
            <person name="Young S.K."/>
            <person name="Zeng Q."/>
            <person name="Gargeya S."/>
            <person name="Fitzgerald M."/>
            <person name="Haas B."/>
            <person name="Abouelleil A."/>
            <person name="Alvarado L."/>
            <person name="Arachchi H.M."/>
            <person name="Berlin A."/>
            <person name="Chapman S.B."/>
            <person name="Goldberg J."/>
            <person name="Griggs A."/>
            <person name="Gujja S."/>
            <person name="Hansen M."/>
            <person name="Howarth C."/>
            <person name="Imamovic A."/>
            <person name="Larimer J."/>
            <person name="McCowen C."/>
            <person name="Montmayeur A."/>
            <person name="Murphy C."/>
            <person name="Neiman D."/>
            <person name="Pearson M."/>
            <person name="Priest M."/>
            <person name="Roberts A."/>
            <person name="Saif S."/>
            <person name="Shea T."/>
            <person name="Sisk P."/>
            <person name="Sykes S."/>
            <person name="Wortman J."/>
            <person name="Nusbaum C."/>
            <person name="Birren B."/>
        </authorList>
    </citation>
    <scope>NUCLEOTIDE SEQUENCE [LARGE SCALE GENOMIC DNA]</scope>
    <source>
        <strain evidence="14 15">VS20</strain>
    </source>
</reference>
<keyword evidence="4 11" id="KW-1133">Transmembrane helix</keyword>
<dbReference type="Gene3D" id="1.10.287.70">
    <property type="match status" value="4"/>
</dbReference>
<evidence type="ECO:0000256" key="5">
    <source>
        <dbReference type="ARBA" id="ARBA00023065"/>
    </source>
</evidence>
<dbReference type="Pfam" id="PF00027">
    <property type="entry name" value="cNMP_binding"/>
    <property type="match status" value="4"/>
</dbReference>
<comment type="subcellular location">
    <subcellularLocation>
        <location evidence="1">Membrane</location>
        <topology evidence="1">Multi-pass membrane protein</topology>
    </subcellularLocation>
</comment>
<keyword evidence="3 11" id="KW-0812">Transmembrane</keyword>
<feature type="compositionally biased region" description="Basic and acidic residues" evidence="10">
    <location>
        <begin position="24"/>
        <end position="43"/>
    </location>
</feature>
<feature type="domain" description="Cyclic nucleotide-binding" evidence="12">
    <location>
        <begin position="2094"/>
        <end position="2169"/>
    </location>
</feature>
<dbReference type="GO" id="GO:0005221">
    <property type="term" value="F:intracellularly cyclic nucleotide-activated monoatomic cation channel activity"/>
    <property type="evidence" value="ECO:0007669"/>
    <property type="project" value="InterPro"/>
</dbReference>
<feature type="domain" description="Cyclic nucleotide-binding" evidence="12">
    <location>
        <begin position="1048"/>
        <end position="1138"/>
    </location>
</feature>
<gene>
    <name evidence="14" type="ORF">SDRG_12712</name>
</gene>
<feature type="compositionally biased region" description="Basic and acidic residues" evidence="10">
    <location>
        <begin position="1"/>
        <end position="14"/>
    </location>
</feature>
<feature type="transmembrane region" description="Helical" evidence="11">
    <location>
        <begin position="161"/>
        <end position="183"/>
    </location>
</feature>
<keyword evidence="5" id="KW-0406">Ion transport</keyword>
<dbReference type="InParanoid" id="T0PVF9"/>
<feature type="domain" description="Cyclic nucleotide-binding" evidence="12">
    <location>
        <begin position="466"/>
        <end position="564"/>
    </location>
</feature>
<feature type="transmembrane region" description="Helical" evidence="11">
    <location>
        <begin position="195"/>
        <end position="215"/>
    </location>
</feature>
<feature type="transmembrane region" description="Helical" evidence="11">
    <location>
        <begin position="929"/>
        <end position="947"/>
    </location>
</feature>
<feature type="transmembrane region" description="Helical" evidence="11">
    <location>
        <begin position="236"/>
        <end position="260"/>
    </location>
</feature>
<dbReference type="Gene3D" id="2.60.120.10">
    <property type="entry name" value="Jelly Rolls"/>
    <property type="match status" value="4"/>
</dbReference>
<dbReference type="SUPFAM" id="SSF81324">
    <property type="entry name" value="Voltage-gated potassium channels"/>
    <property type="match status" value="4"/>
</dbReference>
<dbReference type="GO" id="GO:0044877">
    <property type="term" value="F:protein-containing complex binding"/>
    <property type="evidence" value="ECO:0007669"/>
    <property type="project" value="TreeGrafter"/>
</dbReference>
<evidence type="ECO:0000256" key="2">
    <source>
        <dbReference type="ARBA" id="ARBA00022448"/>
    </source>
</evidence>
<dbReference type="RefSeq" id="XP_008617016.1">
    <property type="nucleotide sequence ID" value="XM_008618794.1"/>
</dbReference>
<keyword evidence="2" id="KW-0813">Transport</keyword>
<dbReference type="GO" id="GO:0016020">
    <property type="term" value="C:membrane"/>
    <property type="evidence" value="ECO:0007669"/>
    <property type="project" value="UniProtKB-SubCell"/>
</dbReference>
<evidence type="ECO:0000259" key="13">
    <source>
        <dbReference type="PROSITE" id="PS50119"/>
    </source>
</evidence>
<dbReference type="Gene3D" id="1.10.287.630">
    <property type="entry name" value="Helix hairpin bin"/>
    <property type="match status" value="2"/>
</dbReference>
<evidence type="ECO:0000256" key="9">
    <source>
        <dbReference type="PROSITE-ProRule" id="PRU00024"/>
    </source>
</evidence>
<dbReference type="GO" id="GO:0008270">
    <property type="term" value="F:zinc ion binding"/>
    <property type="evidence" value="ECO:0007669"/>
    <property type="project" value="UniProtKB-KW"/>
</dbReference>
<dbReference type="GeneID" id="19953439"/>
<feature type="transmembrane region" description="Helical" evidence="11">
    <location>
        <begin position="827"/>
        <end position="851"/>
    </location>
</feature>
<feature type="transmembrane region" description="Helical" evidence="11">
    <location>
        <begin position="1754"/>
        <end position="1775"/>
    </location>
</feature>
<keyword evidence="7" id="KW-1071">Ligand-gated ion channel</keyword>
<keyword evidence="9" id="KW-0479">Metal-binding</keyword>
<dbReference type="Pfam" id="PF00520">
    <property type="entry name" value="Ion_trans"/>
    <property type="match status" value="2"/>
</dbReference>
<evidence type="ECO:0000256" key="8">
    <source>
        <dbReference type="ARBA" id="ARBA00023303"/>
    </source>
</evidence>
<dbReference type="PROSITE" id="PS50042">
    <property type="entry name" value="CNMP_BINDING_3"/>
    <property type="match status" value="4"/>
</dbReference>
<dbReference type="eggNOG" id="KOG0499">
    <property type="taxonomic scope" value="Eukaryota"/>
</dbReference>
<feature type="transmembrane region" description="Helical" evidence="11">
    <location>
        <begin position="290"/>
        <end position="313"/>
    </location>
</feature>
<proteinExistence type="predicted"/>
<protein>
    <recommendedName>
        <fullName evidence="16">Cyclic nucleotide-binding domain-containing protein</fullName>
    </recommendedName>
</protein>
<dbReference type="CDD" id="cd00038">
    <property type="entry name" value="CAP_ED"/>
    <property type="match status" value="4"/>
</dbReference>
<feature type="transmembrane region" description="Helical" evidence="11">
    <location>
        <begin position="1198"/>
        <end position="1219"/>
    </location>
</feature>
<evidence type="ECO:0000313" key="15">
    <source>
        <dbReference type="Proteomes" id="UP000030762"/>
    </source>
</evidence>
<feature type="transmembrane region" description="Helical" evidence="11">
    <location>
        <begin position="364"/>
        <end position="387"/>
    </location>
</feature>
<dbReference type="SMART" id="SM00100">
    <property type="entry name" value="cNMP"/>
    <property type="match status" value="4"/>
</dbReference>
<keyword evidence="15" id="KW-1185">Reference proteome</keyword>
<dbReference type="InterPro" id="IPR018490">
    <property type="entry name" value="cNMP-bd_dom_sf"/>
</dbReference>
<evidence type="ECO:0000256" key="7">
    <source>
        <dbReference type="ARBA" id="ARBA00023286"/>
    </source>
</evidence>
<dbReference type="PANTHER" id="PTHR45638:SF11">
    <property type="entry name" value="CYCLIC NUCLEOTIDE-GATED CATION CHANNEL SUBUNIT A"/>
    <property type="match status" value="1"/>
</dbReference>
<feature type="region of interest" description="Disordered" evidence="10">
    <location>
        <begin position="1"/>
        <end position="49"/>
    </location>
</feature>
<feature type="transmembrane region" description="Helical" evidence="11">
    <location>
        <begin position="1880"/>
        <end position="1901"/>
    </location>
</feature>
<dbReference type="InterPro" id="IPR018488">
    <property type="entry name" value="cNMP-bd_CS"/>
</dbReference>
<evidence type="ECO:0000259" key="12">
    <source>
        <dbReference type="PROSITE" id="PS50042"/>
    </source>
</evidence>
<evidence type="ECO:0000256" key="3">
    <source>
        <dbReference type="ARBA" id="ARBA00022692"/>
    </source>
</evidence>
<dbReference type="SUPFAM" id="SSF51206">
    <property type="entry name" value="cAMP-binding domain-like"/>
    <property type="match status" value="4"/>
</dbReference>
<dbReference type="InterPro" id="IPR050866">
    <property type="entry name" value="CNG_cation_channel"/>
</dbReference>
<sequence length="2328" mass="264258">MLAGNKRDSVDGTKLRLQATAHSEGPKKSEMEHSQASYRDRASRGSFSKATHDALARLSTTKIDTTTLRDRTRRATMEAKDWIFARSSAIVRPNRLGQPASTTQLPRKRVSIVALVGSTFGVDALGDFKLKLNRGTQSWVLARAKSRTIDPNGHGISIWRIFLLVFILYDVLVVPLMLCDAMINDSVCATAFGVYAGEIFFFADVVVNLHVGFYKDGDLIRLPALTRRRYLRSRRFAIDVLAMLPLFAIPVTPSFCGLVHCNKLVRAVYITPYTVEFDKVFARRFIFCKIVKVIVVTYMCGHYVACVYLMFGFSDGSEAGAWRLHHPLAHASFAAQYFDALFWSIGIISKSVEGQVPRTALESLFMLFVMFGGFLLFVYICGTLFMMSKCDMARQEILDAKVNQLRQVLSYHKVPKDIQDRAVEYIEHEFKSGDTNDKSNMKLLCPSIAKDVKFTMLKDMVANVPFFRRCNNNFLRALIDLTETEAMPANFPVVTQGDVGDNMYFVQSGVLIITLNHIKIKELRKGNSFGELSLFTNRTRSASVTTTTFCILHKLARLHVHQVLTAYPEFEDSILDCVTQLIQAFDGENNQIIDRKRRASLRHTLEKAEEVAEKAILPTEAVKATIIQEPRAVSSIKRYRTTFFQSKATVVPDAVRDRSKSLPVSPPEPPVVSIKVEAPPRWARILLSTPITRRSKYRLVWLLLIQAAMWYNLVTVTLLNTFRSIGYPTAALALNTIADIVYIVDIYAQLNLSYIVEAEQIMDPTKCARHYLQRAFYLDVFGALPWWLLMPSQHLVWRMLRLLRCRHIEHEFTEVAVLIRITSRRRIAILGFGLFISYHLAACIAQTYILLAPHDPSHESELLHPPELQLPWNNDHTAYINVTTLEEIAIDDPAVPEILARQYLRVLYYGAVCVTNLGLPLEPETLGESILGFILMLMGMLLISALIDEVQKRVTASALEQMEFLSQRSRIEHFLKSQNVPNGIHRRASAYLDFWWSVHRGADVNELLGELPNNLQRDIYSFICRPFLDVIARLDKIKEAFPRVSAIFLDSVHIQLFGQGELIYRKHDQAECLYMVLDGRVTVASSVRSSTGANTRYLGPGDPFGLSALEIDNDNAAHIDCAFAQSSCAVVAVSRETLSAMRQVYLPFCVKFLERVQKGQSSRGWNLARKHLADVVRPVKVQPVAIDPEGTFAVAWEIAMFTAIVFECITVPFFLAFGYEMRAALGFEGMDIALEVGFFADLLLQFRIGYWEFGNKVMDLPSIRAQYLFSSAFWVDVFALLPLYLVNYGSAPYLELWHVNKLLRVTRIPGLLTHLERHFYRQAITMRILRIVFYTYFLSHFVGCAWYSFGSNSALPTGDSGFGDNIWLPSAKYDLSKNDTTMSTALAYAHCYHWGVGMLFGFQPGEHPITPFENVFTIFVQTLGVFLLSYIVGNLLDIAAVMDGNNRIFYSNLNYVRKLIAYFEFSNEVEARVQHFYFYRLFHSIHEEHVLAKCLPPTLVADVRLFLLTPMLNKVPFFQEEHASSSITRVLVSQMSQILVTRGEVVCRQNEIGMEMFFVFAGCLEIYVAKDIQDAFETNAMGIYTFAAIAKGTKITEIHGGSFFGEKSLFSNQPRNASIEAKTFCTLFRLSRTHLESVFAQYPEWKAKVMQIVKLLYKEQDKQVRDKTGGQTQASTRETANSRRLSHAISHKVIPTLESKRSEKLRRPSASFKTVLDVVRGRVELGRPLTWREQITLLLHIQVQTPIYRRFMKLLCASILYNALCIPFLLTFGYHGISPEAFALVTLLNVVTDLVFVYDIWFKRHIVETTSTREFYEGDIFPKGGLVLDILAVIPFDYLLGALFGWSALLRFNRLIKGRQFNLVMREINRFSMTYEINRLALLGLYYFLCVYWTACAYFGLTIVDGFAESWEAFLPSHEFDTHGDTNVEHMILRVLRSLYLSASMYTGAGLVHEPSTLLQYAFLDVVSVFGVFVLSYIIGEASSLSIYLIQNEVEFKINQMNVIEFVRHKRMDAAMEARVHSYLTYWWSSQKGVQYQNILEQLPTRIRCQAVIQITRLSLSRFAMKYFRPLCQDVGNIELVIYSIAQRLVFEGYPVGESVIVQGNIGKTMYFVSKGTLISASTEQGFLPSRFADGQYFGEEGFLGASVCQYSVVTLRSCDLLSLSATDFVAALYEHPLFVECATVARSIAHRLTAVAIATTQSTDFDEMVWSALQSPSTPLLYLKFDSMETAVRGFDHFVKLFLSHNAVEALGSKWQKPMMCKRCESDVAVFYCAECVQTMCAECSIKVHGTPEYAAHLKTITDVSFYKKPAPVSTARRMTLNFYAPK</sequence>
<evidence type="ECO:0008006" key="16">
    <source>
        <dbReference type="Google" id="ProtNLM"/>
    </source>
</evidence>
<dbReference type="PROSITE" id="PS00888">
    <property type="entry name" value="CNMP_BINDING_1"/>
    <property type="match status" value="2"/>
</dbReference>
<dbReference type="VEuPathDB" id="FungiDB:SDRG_12712"/>
<evidence type="ECO:0000256" key="6">
    <source>
        <dbReference type="ARBA" id="ARBA00023136"/>
    </source>
</evidence>
<dbReference type="InterPro" id="IPR000595">
    <property type="entry name" value="cNMP-bd_dom"/>
</dbReference>
<dbReference type="eggNOG" id="KOG0500">
    <property type="taxonomic scope" value="Eukaryota"/>
</dbReference>
<dbReference type="EMBL" id="JH767183">
    <property type="protein sequence ID" value="EQC29464.1"/>
    <property type="molecule type" value="Genomic_DNA"/>
</dbReference>
<name>T0PVF9_SAPDV</name>
<feature type="domain" description="B box-type" evidence="13">
    <location>
        <begin position="2257"/>
        <end position="2298"/>
    </location>
</feature>
<organism evidence="14 15">
    <name type="scientific">Saprolegnia diclina (strain VS20)</name>
    <dbReference type="NCBI Taxonomy" id="1156394"/>
    <lineage>
        <taxon>Eukaryota</taxon>
        <taxon>Sar</taxon>
        <taxon>Stramenopiles</taxon>
        <taxon>Oomycota</taxon>
        <taxon>Saprolegniomycetes</taxon>
        <taxon>Saprolegniales</taxon>
        <taxon>Saprolegniaceae</taxon>
        <taxon>Saprolegnia</taxon>
    </lineage>
</organism>
<feature type="transmembrane region" description="Helical" evidence="11">
    <location>
        <begin position="699"/>
        <end position="719"/>
    </location>
</feature>
<accession>T0PVF9</accession>
<dbReference type="CDD" id="cd19757">
    <property type="entry name" value="Bbox1"/>
    <property type="match status" value="1"/>
</dbReference>
<dbReference type="PROSITE" id="PS00889">
    <property type="entry name" value="CNMP_BINDING_2"/>
    <property type="match status" value="1"/>
</dbReference>
<dbReference type="InterPro" id="IPR000315">
    <property type="entry name" value="Znf_B-box"/>
</dbReference>
<feature type="transmembrane region" description="Helical" evidence="11">
    <location>
        <begin position="1418"/>
        <end position="1441"/>
    </location>
</feature>
<keyword evidence="6 11" id="KW-0472">Membrane</keyword>
<dbReference type="InterPro" id="IPR014710">
    <property type="entry name" value="RmlC-like_jellyroll"/>
</dbReference>
<dbReference type="Proteomes" id="UP000030762">
    <property type="component" value="Unassembled WGS sequence"/>
</dbReference>
<feature type="transmembrane region" description="Helical" evidence="11">
    <location>
        <begin position="1331"/>
        <end position="1349"/>
    </location>
</feature>
<evidence type="ECO:0000256" key="1">
    <source>
        <dbReference type="ARBA" id="ARBA00004141"/>
    </source>
</evidence>
<evidence type="ECO:0000256" key="11">
    <source>
        <dbReference type="SAM" id="Phobius"/>
    </source>
</evidence>
<feature type="transmembrane region" description="Helical" evidence="11">
    <location>
        <begin position="1267"/>
        <end position="1286"/>
    </location>
</feature>
<keyword evidence="9" id="KW-0862">Zinc</keyword>
<evidence type="ECO:0000313" key="14">
    <source>
        <dbReference type="EMBL" id="EQC29464.1"/>
    </source>
</evidence>